<keyword evidence="2" id="KW-1185">Reference proteome</keyword>
<comment type="caution">
    <text evidence="1">The sequence shown here is derived from an EMBL/GenBank/DDBJ whole genome shotgun (WGS) entry which is preliminary data.</text>
</comment>
<accession>A0ABR8DKB3</accession>
<evidence type="ECO:0008006" key="3">
    <source>
        <dbReference type="Google" id="ProtNLM"/>
    </source>
</evidence>
<proteinExistence type="predicted"/>
<protein>
    <recommendedName>
        <fullName evidence="3">DUF2281 domain-containing protein</fullName>
    </recommendedName>
</protein>
<organism evidence="1 2">
    <name type="scientific">Nostoc flagelliforme FACHB-838</name>
    <dbReference type="NCBI Taxonomy" id="2692904"/>
    <lineage>
        <taxon>Bacteria</taxon>
        <taxon>Bacillati</taxon>
        <taxon>Cyanobacteriota</taxon>
        <taxon>Cyanophyceae</taxon>
        <taxon>Nostocales</taxon>
        <taxon>Nostocaceae</taxon>
        <taxon>Nostoc</taxon>
    </lineage>
</organism>
<evidence type="ECO:0000313" key="1">
    <source>
        <dbReference type="EMBL" id="MBD2528989.1"/>
    </source>
</evidence>
<dbReference type="Proteomes" id="UP000623440">
    <property type="component" value="Unassembled WGS sequence"/>
</dbReference>
<reference evidence="1 2" key="1">
    <citation type="journal article" date="2020" name="ISME J.">
        <title>Comparative genomics reveals insights into cyanobacterial evolution and habitat adaptation.</title>
        <authorList>
            <person name="Chen M.Y."/>
            <person name="Teng W.K."/>
            <person name="Zhao L."/>
            <person name="Hu C.X."/>
            <person name="Zhou Y.K."/>
            <person name="Han B.P."/>
            <person name="Song L.R."/>
            <person name="Shu W.S."/>
        </authorList>
    </citation>
    <scope>NUCLEOTIDE SEQUENCE [LARGE SCALE GENOMIC DNA]</scope>
    <source>
        <strain evidence="1 2">FACHB-838</strain>
    </source>
</reference>
<name>A0ABR8DKB3_9NOSO</name>
<dbReference type="EMBL" id="JACJSI010000006">
    <property type="protein sequence ID" value="MBD2528989.1"/>
    <property type="molecule type" value="Genomic_DNA"/>
</dbReference>
<sequence>MDTPILNRLIEELKVMPEDLQYRVLEFARTLVGSQIHGVPGKQLLNFAGTISPNDIQLMREAIEQGCEQVDIDEW</sequence>
<dbReference type="RefSeq" id="WP_190939614.1">
    <property type="nucleotide sequence ID" value="NZ_JACJSI010000006.1"/>
</dbReference>
<evidence type="ECO:0000313" key="2">
    <source>
        <dbReference type="Proteomes" id="UP000623440"/>
    </source>
</evidence>
<gene>
    <name evidence="1" type="ORF">H6G97_05165</name>
</gene>